<dbReference type="SUPFAM" id="SSF53335">
    <property type="entry name" value="S-adenosyl-L-methionine-dependent methyltransferases"/>
    <property type="match status" value="1"/>
</dbReference>
<dbReference type="PANTHER" id="PTHR12829:SF4">
    <property type="entry name" value="N(6)-ADENINE-SPECIFIC METHYLTRANSFERASE METTL4"/>
    <property type="match status" value="1"/>
</dbReference>
<evidence type="ECO:0000256" key="1">
    <source>
        <dbReference type="PROSITE-ProRule" id="PRU00489"/>
    </source>
</evidence>
<gene>
    <name evidence="3" type="primary">LOC106808932</name>
</gene>
<accession>A0ABM1E569</accession>
<dbReference type="RefSeq" id="XP_014667340.1">
    <property type="nucleotide sequence ID" value="XM_014811854.1"/>
</dbReference>
<dbReference type="InterPro" id="IPR002052">
    <property type="entry name" value="DNA_methylase_N6_adenine_CS"/>
</dbReference>
<dbReference type="Pfam" id="PF05063">
    <property type="entry name" value="MT-A70"/>
    <property type="match status" value="2"/>
</dbReference>
<dbReference type="GeneID" id="106808932"/>
<dbReference type="Proteomes" id="UP000695022">
    <property type="component" value="Unplaced"/>
</dbReference>
<keyword evidence="2" id="KW-1185">Reference proteome</keyword>
<dbReference type="PROSITE" id="PS00092">
    <property type="entry name" value="N6_MTASE"/>
    <property type="match status" value="1"/>
</dbReference>
<name>A0ABM1E569_PRICU</name>
<dbReference type="PROSITE" id="PS51143">
    <property type="entry name" value="MT_A70"/>
    <property type="match status" value="1"/>
</dbReference>
<organism evidence="2 3">
    <name type="scientific">Priapulus caudatus</name>
    <name type="common">Priapulid worm</name>
    <dbReference type="NCBI Taxonomy" id="37621"/>
    <lineage>
        <taxon>Eukaryota</taxon>
        <taxon>Metazoa</taxon>
        <taxon>Ecdysozoa</taxon>
        <taxon>Scalidophora</taxon>
        <taxon>Priapulida</taxon>
        <taxon>Priapulimorpha</taxon>
        <taxon>Priapulimorphida</taxon>
        <taxon>Priapulidae</taxon>
        <taxon>Priapulus</taxon>
    </lineage>
</organism>
<sequence>MCFPEKQQLQLQLKLHVILTIYTVMAVVKETSLGWLLDHNLLLNRWHGSVNQNDEHSINGIMNSTGTHESSSGTVGYESDSRLFAINSAFLRKNQLGKCSQQANGDPAEFMTCLREVPVARDPSLYAFADRKGQADNTWDPVSNSTVCRLSSLVGDEEVINSTGLESKQHVNLGIDVASAHGGLCQDKKMCLQKGKLHKKARRKRKVPLNSGEEAALEYHDKIKGFLLQAMEQLMNYVKGNEFSLTRESLYHQQEESVVLVPHKQADFNSRSVHENDVDPNAEARAAALIEGPRSKLIDACRLTMEKFPQRVQHFTGSDLGALPAVVDCLVTYTGTRPCLAWWLGSEFIIPANSSFLLSDFSRLEPLLSRRKKYDLVVMDPPWENKSVKRMKTYGTLTDWDLYKIPVCRLCAPGSLVAVWVTNKQKQIRFVKEELFLHWNVQYIATWHWLKVTTQGEPVCNIESEHKKPYEHLIIGICTSQNRVRHRKMLAGNGTGIRKTDNGMEVTKCDIEMEVNRIGVAESGIGGTDGSIGVGDTGIEVTDNGIGMAHSGMEVAHSGIELADANRKAVDQAMRFPDRCSAPTGSRTRDKCSPCANIPDHQVLVSVPCSIHSRKPPLSEVLRKYVAPGSQCLEMFARNLVPGWTCWGNDVLKFQHVDYFVKKPLEVKQDDHARIEESTKS</sequence>
<dbReference type="InterPro" id="IPR029063">
    <property type="entry name" value="SAM-dependent_MTases_sf"/>
</dbReference>
<evidence type="ECO:0000313" key="2">
    <source>
        <dbReference type="Proteomes" id="UP000695022"/>
    </source>
</evidence>
<comment type="similarity">
    <text evidence="1">Belongs to the MT-A70-like family.</text>
</comment>
<reference evidence="3" key="1">
    <citation type="submission" date="2025-08" db="UniProtKB">
        <authorList>
            <consortium name="RefSeq"/>
        </authorList>
    </citation>
    <scope>IDENTIFICATION</scope>
</reference>
<dbReference type="PANTHER" id="PTHR12829">
    <property type="entry name" value="N6-ADENOSINE-METHYLTRANSFERASE"/>
    <property type="match status" value="1"/>
</dbReference>
<dbReference type="InterPro" id="IPR007757">
    <property type="entry name" value="MT-A70-like"/>
</dbReference>
<protein>
    <submittedName>
        <fullName evidence="3">Methyltransferase-like protein 4 isoform X1</fullName>
    </submittedName>
</protein>
<evidence type="ECO:0000313" key="3">
    <source>
        <dbReference type="RefSeq" id="XP_014667340.1"/>
    </source>
</evidence>
<proteinExistence type="inferred from homology"/>